<dbReference type="EMBL" id="CYKH01001206">
    <property type="protein sequence ID" value="CUG85881.1"/>
    <property type="molecule type" value="Genomic_DNA"/>
</dbReference>
<dbReference type="OrthoDB" id="271771at2759"/>
<accession>A0A0S4J3R0</accession>
<evidence type="ECO:0000313" key="3">
    <source>
        <dbReference type="Proteomes" id="UP000051952"/>
    </source>
</evidence>
<proteinExistence type="predicted"/>
<evidence type="ECO:0000313" key="2">
    <source>
        <dbReference type="EMBL" id="CUG85881.1"/>
    </source>
</evidence>
<protein>
    <submittedName>
        <fullName evidence="2">Phosphatidylinositol-specific phospholipase C, putative</fullName>
    </submittedName>
</protein>
<evidence type="ECO:0000256" key="1">
    <source>
        <dbReference type="SAM" id="MobiDB-lite"/>
    </source>
</evidence>
<reference evidence="3" key="1">
    <citation type="submission" date="2015-09" db="EMBL/GenBank/DDBJ databases">
        <authorList>
            <consortium name="Pathogen Informatics"/>
        </authorList>
    </citation>
    <scope>NUCLEOTIDE SEQUENCE [LARGE SCALE GENOMIC DNA]</scope>
    <source>
        <strain evidence="3">Lake Konstanz</strain>
    </source>
</reference>
<dbReference type="VEuPathDB" id="TriTrypDB:BSAL_90945"/>
<keyword evidence="3" id="KW-1185">Reference proteome</keyword>
<dbReference type="AlphaFoldDB" id="A0A0S4J3R0"/>
<feature type="compositionally biased region" description="Low complexity" evidence="1">
    <location>
        <begin position="28"/>
        <end position="53"/>
    </location>
</feature>
<feature type="region of interest" description="Disordered" evidence="1">
    <location>
        <begin position="28"/>
        <end position="69"/>
    </location>
</feature>
<feature type="region of interest" description="Disordered" evidence="1">
    <location>
        <begin position="108"/>
        <end position="137"/>
    </location>
</feature>
<sequence length="486" mass="53887">MRTFVAPHRYATTGSIVYSVTRITRAQSTTSSSTGQQQQQQGDTCDGGTSSSTAGGGSHEVPPPRPIRHGKESFMLEMEKAERAAAEAAKPKPNAMFLETLDTIKRQNETGAEGAPGKKKSFFSSERSAERKKNRQAAMETERKQLLVFRDVGMDLDKAILSRDILLIPKYFYYGAEYAIDNELERMLRYFNEHAINEMKMINDGKLMRGPERLAKSGFLFPQLENITKLTSLVPAGAAQDSTKVRPYGTAGTQSTFAGGAVKKPTLVIFSQLGQKVGGQADRMWRDIALSYASPSFMSAMYPKMTVPKPGDTKKLAGEEKSDTATAAAMSIVQTKPLDVLSLRSLDVQTYKWVHRLYVRRFLKSLVDNTYQVDTAPVTTTISARTIDKSASTNSSEFSSNGGGIIENAQARRAYNEWLLNTTTVGSGMLKPLFKDGIRNYLSPYAFLLDHKGQVRWMSAALPDDKERAALPKLFQQLGLEYFRDR</sequence>
<organism evidence="2 3">
    <name type="scientific">Bodo saltans</name>
    <name type="common">Flagellated protozoan</name>
    <dbReference type="NCBI Taxonomy" id="75058"/>
    <lineage>
        <taxon>Eukaryota</taxon>
        <taxon>Discoba</taxon>
        <taxon>Euglenozoa</taxon>
        <taxon>Kinetoplastea</taxon>
        <taxon>Metakinetoplastina</taxon>
        <taxon>Eubodonida</taxon>
        <taxon>Bodonidae</taxon>
        <taxon>Bodo</taxon>
    </lineage>
</organism>
<gene>
    <name evidence="2" type="ORF">BSAL_90945</name>
</gene>
<name>A0A0S4J3R0_BODSA</name>
<dbReference type="OMA" id="TRQFCSP"/>
<dbReference type="Proteomes" id="UP000051952">
    <property type="component" value="Unassembled WGS sequence"/>
</dbReference>